<evidence type="ECO:0000256" key="1">
    <source>
        <dbReference type="SAM" id="Phobius"/>
    </source>
</evidence>
<organism evidence="2 3">
    <name type="scientific">Siccirubricoccus deserti</name>
    <dbReference type="NCBI Taxonomy" id="2013562"/>
    <lineage>
        <taxon>Bacteria</taxon>
        <taxon>Pseudomonadati</taxon>
        <taxon>Pseudomonadota</taxon>
        <taxon>Alphaproteobacteria</taxon>
        <taxon>Acetobacterales</taxon>
        <taxon>Roseomonadaceae</taxon>
        <taxon>Siccirubricoccus</taxon>
    </lineage>
</organism>
<gene>
    <name evidence="2" type="ORF">H7965_10420</name>
</gene>
<evidence type="ECO:0000313" key="2">
    <source>
        <dbReference type="EMBL" id="MBC4015740.1"/>
    </source>
</evidence>
<dbReference type="Proteomes" id="UP000600101">
    <property type="component" value="Unassembled WGS sequence"/>
</dbReference>
<dbReference type="RefSeq" id="WP_186770509.1">
    <property type="nucleotide sequence ID" value="NZ_JACOMF010000009.1"/>
</dbReference>
<keyword evidence="1" id="KW-0472">Membrane</keyword>
<protein>
    <submittedName>
        <fullName evidence="2">Uncharacterized protein</fullName>
    </submittedName>
</protein>
<keyword evidence="1" id="KW-0812">Transmembrane</keyword>
<keyword evidence="1" id="KW-1133">Transmembrane helix</keyword>
<dbReference type="AlphaFoldDB" id="A0A9X0QXK4"/>
<name>A0A9X0QXK4_9PROT</name>
<dbReference type="EMBL" id="JACOMF010000009">
    <property type="protein sequence ID" value="MBC4015740.1"/>
    <property type="molecule type" value="Genomic_DNA"/>
</dbReference>
<comment type="caution">
    <text evidence="2">The sequence shown here is derived from an EMBL/GenBank/DDBJ whole genome shotgun (WGS) entry which is preliminary data.</text>
</comment>
<accession>A0A9X0QXK4</accession>
<feature type="transmembrane region" description="Helical" evidence="1">
    <location>
        <begin position="17"/>
        <end position="43"/>
    </location>
</feature>
<evidence type="ECO:0000313" key="3">
    <source>
        <dbReference type="Proteomes" id="UP000600101"/>
    </source>
</evidence>
<reference evidence="2" key="1">
    <citation type="submission" date="2020-08" db="EMBL/GenBank/DDBJ databases">
        <authorList>
            <person name="Hu Y."/>
            <person name="Nguyen S.V."/>
            <person name="Li F."/>
            <person name="Fanning S."/>
        </authorList>
    </citation>
    <scope>NUCLEOTIDE SEQUENCE</scope>
    <source>
        <strain evidence="2">SYSU D8009</strain>
    </source>
</reference>
<keyword evidence="3" id="KW-1185">Reference proteome</keyword>
<proteinExistence type="predicted"/>
<sequence>MFELLGRQEALARSQKIIAAAVLGGMLVFSDWLVLAGAVYLFLGIEPRGRSIERINRALHVSATVPRAAPVARA</sequence>